<sequence length="75" mass="8365">MSKAADISMASVQRIWRAFGLKPHLEQTFKLSTDPAFVDKVHDIVGLYLNPPDKALVLCIDEKSQIQALDRTQPG</sequence>
<dbReference type="EMBL" id="VLKY01000013">
    <property type="protein sequence ID" value="TWI50901.1"/>
    <property type="molecule type" value="Genomic_DNA"/>
</dbReference>
<proteinExistence type="predicted"/>
<evidence type="ECO:0000313" key="2">
    <source>
        <dbReference type="Proteomes" id="UP000316905"/>
    </source>
</evidence>
<organism evidence="1 2">
    <name type="scientific">Pseudomonas duriflava</name>
    <dbReference type="NCBI Taxonomy" id="459528"/>
    <lineage>
        <taxon>Bacteria</taxon>
        <taxon>Pseudomonadati</taxon>
        <taxon>Pseudomonadota</taxon>
        <taxon>Gammaproteobacteria</taxon>
        <taxon>Pseudomonadales</taxon>
        <taxon>Pseudomonadaceae</taxon>
        <taxon>Pseudomonas</taxon>
    </lineage>
</organism>
<evidence type="ECO:0000313" key="1">
    <source>
        <dbReference type="EMBL" id="TWI50901.1"/>
    </source>
</evidence>
<dbReference type="AlphaFoldDB" id="A0A562Q2H2"/>
<gene>
    <name evidence="1" type="ORF">IQ22_03600</name>
</gene>
<keyword evidence="2" id="KW-1185">Reference proteome</keyword>
<reference evidence="1 2" key="1">
    <citation type="journal article" date="2015" name="Stand. Genomic Sci.">
        <title>Genomic Encyclopedia of Bacterial and Archaeal Type Strains, Phase III: the genomes of soil and plant-associated and newly described type strains.</title>
        <authorList>
            <person name="Whitman W.B."/>
            <person name="Woyke T."/>
            <person name="Klenk H.P."/>
            <person name="Zhou Y."/>
            <person name="Lilburn T.G."/>
            <person name="Beck B.J."/>
            <person name="De Vos P."/>
            <person name="Vandamme P."/>
            <person name="Eisen J.A."/>
            <person name="Garrity G."/>
            <person name="Hugenholtz P."/>
            <person name="Kyrpides N.C."/>
        </authorList>
    </citation>
    <scope>NUCLEOTIDE SEQUENCE [LARGE SCALE GENOMIC DNA]</scope>
    <source>
        <strain evidence="1 2">CGMCC 1.6858</strain>
    </source>
</reference>
<protein>
    <recommendedName>
        <fullName evidence="3">DDE superfamily endonuclease</fullName>
    </recommendedName>
</protein>
<feature type="non-terminal residue" evidence="1">
    <location>
        <position position="75"/>
    </location>
</feature>
<name>A0A562Q2H2_9PSED</name>
<dbReference type="Proteomes" id="UP000316905">
    <property type="component" value="Unassembled WGS sequence"/>
</dbReference>
<comment type="caution">
    <text evidence="1">The sequence shown here is derived from an EMBL/GenBank/DDBJ whole genome shotgun (WGS) entry which is preliminary data.</text>
</comment>
<accession>A0A562Q2H2</accession>
<evidence type="ECO:0008006" key="3">
    <source>
        <dbReference type="Google" id="ProtNLM"/>
    </source>
</evidence>